<reference evidence="4 5" key="1">
    <citation type="submission" date="2020-08" db="EMBL/GenBank/DDBJ databases">
        <title>Genomic Encyclopedia of Type Strains, Phase IV (KMG-IV): sequencing the most valuable type-strain genomes for metagenomic binning, comparative biology and taxonomic classification.</title>
        <authorList>
            <person name="Goeker M."/>
        </authorList>
    </citation>
    <scope>NUCLEOTIDE SEQUENCE [LARGE SCALE GENOMIC DNA]</scope>
    <source>
        <strain evidence="4 5">DSM 101465</strain>
    </source>
</reference>
<keyword evidence="5" id="KW-1185">Reference proteome</keyword>
<dbReference type="EMBL" id="JACHEH010000007">
    <property type="protein sequence ID" value="MBB6169487.1"/>
    <property type="molecule type" value="Genomic_DNA"/>
</dbReference>
<dbReference type="InterPro" id="IPR010090">
    <property type="entry name" value="Phage_tape_meas"/>
</dbReference>
<keyword evidence="1" id="KW-1188">Viral release from host cell</keyword>
<accession>A0A841KAF6</accession>
<sequence length="660" mass="70101">MTRARTLEAAAIISASDRTGAAFASVSRKLAGLDRAARGVGRTMLLHDRAARAMTAGMVALGRVLGPAALAYGTTRAVRSFAELELKMTRVGITAEASREDMQQFTGEARRMAGELAMPMDQIVAGADALAAQGRSMEEIRTLLPSVAKTAQAAGAEVDDIARSADAVGTHLKVGAAEMQKAFDIMAEGGKAGQFELKDMARYLPSLAPAAKAIGMEGTKGLSELVAMLQIVRKGAGSAEEAAASMNNILQKMWSEETRKRFAKMGVNLEAALKKGSKEGRNLIEVFEDATWKAIKGDLSQLPKVINDQEFARGVRALLSMRGEWQKLAGAIGQASGTVDRDLNMVLGTTAAKLQTLSNSWDRFVNAVGAGAVSMGAGSLLKGLAESIEELVDGFDRLDRILEKRRQIAAADTEASGDAGGTKKWVEEERKKAAAFDAWVFEKTGIDFSRGLAGLVDAYEKSLSVDAALREGRRNAEGRSDKAREDMLDELLYGRSSLGDKRLAAFSSAMGEEESRRIYDLQREFERLQGEWMARRGMSLSVWQPFGASAQGKGWKGAKAIGAGPGMEGLSGASTMEGPGFGAFGAKMGVPLIGDGGPIKAELEGHARVVNEIELTLNTDLFRAQVRQVIREEVGHIRVSPQMSPVGPGSTGLSSPDAGG</sequence>
<feature type="region of interest" description="Disordered" evidence="2">
    <location>
        <begin position="640"/>
        <end position="660"/>
    </location>
</feature>
<dbReference type="Pfam" id="PF10145">
    <property type="entry name" value="PhageMin_Tail"/>
    <property type="match status" value="1"/>
</dbReference>
<protein>
    <submittedName>
        <fullName evidence="4">TP901 family phage tail tape measure protein</fullName>
    </submittedName>
</protein>
<dbReference type="Proteomes" id="UP000588017">
    <property type="component" value="Unassembled WGS sequence"/>
</dbReference>
<dbReference type="AlphaFoldDB" id="A0A841KAF6"/>
<comment type="caution">
    <text evidence="4">The sequence shown here is derived from an EMBL/GenBank/DDBJ whole genome shotgun (WGS) entry which is preliminary data.</text>
</comment>
<dbReference type="PANTHER" id="PTHR37813:SF1">
    <property type="entry name" value="FELS-2 PROPHAGE PROTEIN"/>
    <property type="match status" value="1"/>
</dbReference>
<dbReference type="PANTHER" id="PTHR37813">
    <property type="entry name" value="FELS-2 PROPHAGE PROTEIN"/>
    <property type="match status" value="1"/>
</dbReference>
<feature type="domain" description="Phage tail tape measure protein" evidence="3">
    <location>
        <begin position="108"/>
        <end position="289"/>
    </location>
</feature>
<dbReference type="NCBIfam" id="TIGR01760">
    <property type="entry name" value="tape_meas_TP901"/>
    <property type="match status" value="1"/>
</dbReference>
<evidence type="ECO:0000313" key="4">
    <source>
        <dbReference type="EMBL" id="MBB6169487.1"/>
    </source>
</evidence>
<evidence type="ECO:0000313" key="5">
    <source>
        <dbReference type="Proteomes" id="UP000588017"/>
    </source>
</evidence>
<evidence type="ECO:0000256" key="1">
    <source>
        <dbReference type="ARBA" id="ARBA00022612"/>
    </source>
</evidence>
<evidence type="ECO:0000256" key="2">
    <source>
        <dbReference type="SAM" id="MobiDB-lite"/>
    </source>
</evidence>
<evidence type="ECO:0000259" key="3">
    <source>
        <dbReference type="Pfam" id="PF10145"/>
    </source>
</evidence>
<gene>
    <name evidence="4" type="ORF">HNQ73_003129</name>
</gene>
<organism evidence="4 5">
    <name type="scientific">Chelatococcus composti</name>
    <dbReference type="NCBI Taxonomy" id="1743235"/>
    <lineage>
        <taxon>Bacteria</taxon>
        <taxon>Pseudomonadati</taxon>
        <taxon>Pseudomonadota</taxon>
        <taxon>Alphaproteobacteria</taxon>
        <taxon>Hyphomicrobiales</taxon>
        <taxon>Chelatococcaceae</taxon>
        <taxon>Chelatococcus</taxon>
    </lineage>
</organism>
<proteinExistence type="predicted"/>
<dbReference type="RefSeq" id="WP_183335881.1">
    <property type="nucleotide sequence ID" value="NZ_BMHX01000007.1"/>
</dbReference>
<name>A0A841KAF6_9HYPH</name>